<reference evidence="7 8" key="1">
    <citation type="journal article" date="2016" name="Mol. Biol. Evol.">
        <title>Comparative Genomics of Early-Diverging Mushroom-Forming Fungi Provides Insights into the Origins of Lignocellulose Decay Capabilities.</title>
        <authorList>
            <person name="Nagy L.G."/>
            <person name="Riley R."/>
            <person name="Tritt A."/>
            <person name="Adam C."/>
            <person name="Daum C."/>
            <person name="Floudas D."/>
            <person name="Sun H."/>
            <person name="Yadav J.S."/>
            <person name="Pangilinan J."/>
            <person name="Larsson K.H."/>
            <person name="Matsuura K."/>
            <person name="Barry K."/>
            <person name="Labutti K."/>
            <person name="Kuo R."/>
            <person name="Ohm R.A."/>
            <person name="Bhattacharya S.S."/>
            <person name="Shirouzu T."/>
            <person name="Yoshinaga Y."/>
            <person name="Martin F.M."/>
            <person name="Grigoriev I.V."/>
            <person name="Hibbett D.S."/>
        </authorList>
    </citation>
    <scope>NUCLEOTIDE SEQUENCE [LARGE SCALE GENOMIC DNA]</scope>
    <source>
        <strain evidence="7 8">HHB14362 ss-1</strain>
    </source>
</reference>
<dbReference type="Proteomes" id="UP000076761">
    <property type="component" value="Unassembled WGS sequence"/>
</dbReference>
<dbReference type="PANTHER" id="PTHR43817">
    <property type="entry name" value="GLYCOSYL HYDROLASE"/>
    <property type="match status" value="1"/>
</dbReference>
<dbReference type="GO" id="GO:0005975">
    <property type="term" value="P:carbohydrate metabolic process"/>
    <property type="evidence" value="ECO:0007669"/>
    <property type="project" value="InterPro"/>
</dbReference>
<proteinExistence type="inferred from homology"/>
<keyword evidence="8" id="KW-1185">Reference proteome</keyword>
<dbReference type="PANTHER" id="PTHR43817:SF1">
    <property type="entry name" value="HYDROLASE, FAMILY 43, PUTATIVE (AFU_ORTHOLOGUE AFUA_3G01660)-RELATED"/>
    <property type="match status" value="1"/>
</dbReference>
<keyword evidence="3 5" id="KW-0378">Hydrolase</keyword>
<evidence type="ECO:0000256" key="3">
    <source>
        <dbReference type="ARBA" id="ARBA00022801"/>
    </source>
</evidence>
<dbReference type="STRING" id="1314782.A0A165PB68"/>
<dbReference type="Pfam" id="PF04616">
    <property type="entry name" value="Glyco_hydro_43"/>
    <property type="match status" value="1"/>
</dbReference>
<dbReference type="OrthoDB" id="272289at2759"/>
<name>A0A165PB68_9AGAM</name>
<dbReference type="AlphaFoldDB" id="A0A165PB68"/>
<keyword evidence="4 5" id="KW-0326">Glycosidase</keyword>
<accession>A0A165PB68</accession>
<dbReference type="InterPro" id="IPR006710">
    <property type="entry name" value="Glyco_hydro_43"/>
</dbReference>
<feature type="chain" id="PRO_5007864019" evidence="6">
    <location>
        <begin position="20"/>
        <end position="348"/>
    </location>
</feature>
<dbReference type="InterPro" id="IPR023296">
    <property type="entry name" value="Glyco_hydro_beta-prop_sf"/>
</dbReference>
<feature type="signal peptide" evidence="6">
    <location>
        <begin position="1"/>
        <end position="19"/>
    </location>
</feature>
<gene>
    <name evidence="7" type="ORF">NEOLEDRAFT_1074888</name>
</gene>
<evidence type="ECO:0000313" key="8">
    <source>
        <dbReference type="Proteomes" id="UP000076761"/>
    </source>
</evidence>
<comment type="similarity">
    <text evidence="1 5">Belongs to the glycosyl hydrolase 43 family.</text>
</comment>
<evidence type="ECO:0000256" key="1">
    <source>
        <dbReference type="ARBA" id="ARBA00009865"/>
    </source>
</evidence>
<evidence type="ECO:0000256" key="6">
    <source>
        <dbReference type="SAM" id="SignalP"/>
    </source>
</evidence>
<dbReference type="EMBL" id="KV425615">
    <property type="protein sequence ID" value="KZT20786.1"/>
    <property type="molecule type" value="Genomic_DNA"/>
</dbReference>
<organism evidence="7 8">
    <name type="scientific">Neolentinus lepideus HHB14362 ss-1</name>
    <dbReference type="NCBI Taxonomy" id="1314782"/>
    <lineage>
        <taxon>Eukaryota</taxon>
        <taxon>Fungi</taxon>
        <taxon>Dikarya</taxon>
        <taxon>Basidiomycota</taxon>
        <taxon>Agaricomycotina</taxon>
        <taxon>Agaricomycetes</taxon>
        <taxon>Gloeophyllales</taxon>
        <taxon>Gloeophyllaceae</taxon>
        <taxon>Neolentinus</taxon>
    </lineage>
</organism>
<sequence length="348" mass="37433">MKFLSLLLTLLTAAVCAVAYTNPVVDASTPDPWMQLWNGNYYLTFTTGGDVTIYRCSSLTNCHSPASKSVFTPASNTLYALWAPELHDVNGNWYIFFAAQDHNDNSDNQNHHMYVLKGPASTAAPDSDNYSFVAKVSGISAWAIDGTVFTLNNQLYMVYSGWPAGDTSSLNQHLFITQLSNDASGAPTVGGSAVEIAAPQYDWETFTDSGGTKHAINEGPAFLSRNGFNGILFSGCASWSSCYSIGVLEFTGSDPMSASSWTKWSDRWWQSNPNGPYGTGHCSMTTSADGTQDWMVFHATSTSYTGNESGTPGWNGRLARTQIISFDSNGKPVGGWPIADGSTQGDPA</sequence>
<keyword evidence="2 6" id="KW-0732">Signal</keyword>
<dbReference type="Gene3D" id="2.115.10.20">
    <property type="entry name" value="Glycosyl hydrolase domain, family 43"/>
    <property type="match status" value="1"/>
</dbReference>
<dbReference type="CDD" id="cd18820">
    <property type="entry name" value="GH43_LbAraf43-like"/>
    <property type="match status" value="1"/>
</dbReference>
<evidence type="ECO:0000256" key="5">
    <source>
        <dbReference type="RuleBase" id="RU361187"/>
    </source>
</evidence>
<evidence type="ECO:0000313" key="7">
    <source>
        <dbReference type="EMBL" id="KZT20786.1"/>
    </source>
</evidence>
<dbReference type="GO" id="GO:0004553">
    <property type="term" value="F:hydrolase activity, hydrolyzing O-glycosyl compounds"/>
    <property type="evidence" value="ECO:0007669"/>
    <property type="project" value="InterPro"/>
</dbReference>
<dbReference type="SUPFAM" id="SSF75005">
    <property type="entry name" value="Arabinanase/levansucrase/invertase"/>
    <property type="match status" value="1"/>
</dbReference>
<evidence type="ECO:0000256" key="4">
    <source>
        <dbReference type="ARBA" id="ARBA00023295"/>
    </source>
</evidence>
<protein>
    <submittedName>
        <fullName evidence="7">Glycoside hydrolase family 43 protein</fullName>
    </submittedName>
</protein>
<dbReference type="InParanoid" id="A0A165PB68"/>
<evidence type="ECO:0000256" key="2">
    <source>
        <dbReference type="ARBA" id="ARBA00022729"/>
    </source>
</evidence>